<dbReference type="EMBL" id="FOEV01000035">
    <property type="protein sequence ID" value="SER52710.1"/>
    <property type="molecule type" value="Genomic_DNA"/>
</dbReference>
<dbReference type="Gene3D" id="3.90.75.20">
    <property type="match status" value="1"/>
</dbReference>
<sequence length="277" mass="31014">MQEVWKPISGFELFYEVSNLGRVRSLDRICQHKDGQTTRRAGRVLKPGLRAGYPFVQLCDNETKKQEHVHRLVAQAFCVKPEGCNVVNHLDGDRQNNLASNLEWTTNQGNITHAYRTGLAIARKGEEIAASKLRADQVRSIRLRLINGESCGSLAKEFGIAVMTVSDIRRGVRWNTPEDSDLIEQCRSSAVYTAKGERHPAAKISEADVRDIIQRLISKQSQKEIAKLYSVNPVAISNINMGIAWSHVRVDGCGEPPYFLLRSRRKQAKPDSAALPL</sequence>
<name>A0A9X8QM48_9PSED</name>
<evidence type="ECO:0000259" key="2">
    <source>
        <dbReference type="Pfam" id="PF13392"/>
    </source>
</evidence>
<dbReference type="InterPro" id="IPR010902">
    <property type="entry name" value="NUMOD4"/>
</dbReference>
<evidence type="ECO:0000259" key="1">
    <source>
        <dbReference type="Pfam" id="PF07463"/>
    </source>
</evidence>
<dbReference type="RefSeq" id="WP_074830670.1">
    <property type="nucleotide sequence ID" value="NZ_FOEV01000034.1"/>
</dbReference>
<dbReference type="EMBL" id="FOEV01000034">
    <property type="protein sequence ID" value="SER52388.1"/>
    <property type="molecule type" value="Genomic_DNA"/>
</dbReference>
<dbReference type="InterPro" id="IPR044925">
    <property type="entry name" value="His-Me_finger_sf"/>
</dbReference>
<proteinExistence type="predicted"/>
<dbReference type="AlphaFoldDB" id="A0A9X8QM48"/>
<accession>A0A9X8QM48</accession>
<gene>
    <name evidence="3" type="ORF">SAMN05216409_1346</name>
    <name evidence="4" type="ORF">SAMN05216409_1354</name>
</gene>
<dbReference type="Proteomes" id="UP000183210">
    <property type="component" value="Unassembled WGS sequence"/>
</dbReference>
<dbReference type="InterPro" id="IPR003615">
    <property type="entry name" value="HNH_nuc"/>
</dbReference>
<feature type="domain" description="HNH nuclease" evidence="2">
    <location>
        <begin position="68"/>
        <end position="110"/>
    </location>
</feature>
<evidence type="ECO:0000313" key="3">
    <source>
        <dbReference type="EMBL" id="SER52388.1"/>
    </source>
</evidence>
<evidence type="ECO:0000313" key="5">
    <source>
        <dbReference type="Proteomes" id="UP000183210"/>
    </source>
</evidence>
<dbReference type="GeneID" id="300269832"/>
<reference evidence="4 5" key="1">
    <citation type="submission" date="2016-10" db="EMBL/GenBank/DDBJ databases">
        <authorList>
            <person name="Varghese N."/>
            <person name="Submissions S."/>
        </authorList>
    </citation>
    <scope>NUCLEOTIDE SEQUENCE [LARGE SCALE GENOMIC DNA]</scope>
    <source>
        <strain evidence="4 5">LMG 21974</strain>
    </source>
</reference>
<dbReference type="SUPFAM" id="SSF54060">
    <property type="entry name" value="His-Me finger endonucleases"/>
    <property type="match status" value="1"/>
</dbReference>
<protein>
    <submittedName>
        <fullName evidence="4">HNH endonuclease</fullName>
    </submittedName>
</protein>
<comment type="caution">
    <text evidence="4">The sequence shown here is derived from an EMBL/GenBank/DDBJ whole genome shotgun (WGS) entry which is preliminary data.</text>
</comment>
<evidence type="ECO:0000313" key="4">
    <source>
        <dbReference type="EMBL" id="SER52710.1"/>
    </source>
</evidence>
<keyword evidence="4" id="KW-0540">Nuclease</keyword>
<organism evidence="4 5">
    <name type="scientific">Pseudomonas lutea</name>
    <dbReference type="NCBI Taxonomy" id="243924"/>
    <lineage>
        <taxon>Bacteria</taxon>
        <taxon>Pseudomonadati</taxon>
        <taxon>Pseudomonadota</taxon>
        <taxon>Gammaproteobacteria</taxon>
        <taxon>Pseudomonadales</taxon>
        <taxon>Pseudomonadaceae</taxon>
        <taxon>Pseudomonas</taxon>
    </lineage>
</organism>
<dbReference type="GO" id="GO:0004519">
    <property type="term" value="F:endonuclease activity"/>
    <property type="evidence" value="ECO:0007669"/>
    <property type="project" value="UniProtKB-KW"/>
</dbReference>
<dbReference type="Pfam" id="PF07463">
    <property type="entry name" value="NUMOD4"/>
    <property type="match status" value="1"/>
</dbReference>
<keyword evidence="4" id="KW-0378">Hydrolase</keyword>
<dbReference type="Pfam" id="PF13392">
    <property type="entry name" value="HNH_3"/>
    <property type="match status" value="1"/>
</dbReference>
<feature type="domain" description="NUMOD4" evidence="1">
    <location>
        <begin position="3"/>
        <end position="58"/>
    </location>
</feature>
<dbReference type="GO" id="GO:0016788">
    <property type="term" value="F:hydrolase activity, acting on ester bonds"/>
    <property type="evidence" value="ECO:0007669"/>
    <property type="project" value="InterPro"/>
</dbReference>
<keyword evidence="4" id="KW-0255">Endonuclease</keyword>